<feature type="transmembrane region" description="Helical" evidence="8">
    <location>
        <begin position="97"/>
        <end position="114"/>
    </location>
</feature>
<dbReference type="Proteomes" id="UP000738431">
    <property type="component" value="Chromosome"/>
</dbReference>
<feature type="domain" description="Glycosyltransferase RgtA/B/C/D-like" evidence="9">
    <location>
        <begin position="72"/>
        <end position="230"/>
    </location>
</feature>
<keyword evidence="2" id="KW-1003">Cell membrane</keyword>
<reference evidence="10 11" key="1">
    <citation type="submission" date="2021-08" db="EMBL/GenBank/DDBJ databases">
        <authorList>
            <person name="Zhang D."/>
            <person name="Zhang A."/>
            <person name="Wang L."/>
        </authorList>
    </citation>
    <scope>NUCLEOTIDE SEQUENCE [LARGE SCALE GENOMIC DNA]</scope>
    <source>
        <strain evidence="10 11">WL0086</strain>
    </source>
</reference>
<reference evidence="10 11" key="2">
    <citation type="submission" date="2023-12" db="EMBL/GenBank/DDBJ databases">
        <title>Description of an unclassified Opitutus bacterium of Verrucomicrobiota.</title>
        <authorList>
            <person name="Zhang D.-F."/>
        </authorList>
    </citation>
    <scope>NUCLEOTIDE SEQUENCE [LARGE SCALE GENOMIC DNA]</scope>
    <source>
        <strain evidence="10 11">WL0086</strain>
    </source>
</reference>
<dbReference type="RefSeq" id="WP_221032941.1">
    <property type="nucleotide sequence ID" value="NZ_CP139781.1"/>
</dbReference>
<evidence type="ECO:0000256" key="1">
    <source>
        <dbReference type="ARBA" id="ARBA00004651"/>
    </source>
</evidence>
<evidence type="ECO:0000256" key="8">
    <source>
        <dbReference type="SAM" id="Phobius"/>
    </source>
</evidence>
<comment type="subcellular location">
    <subcellularLocation>
        <location evidence="1">Cell membrane</location>
        <topology evidence="1">Multi-pass membrane protein</topology>
    </subcellularLocation>
</comment>
<evidence type="ECO:0000259" key="9">
    <source>
        <dbReference type="Pfam" id="PF13231"/>
    </source>
</evidence>
<evidence type="ECO:0000313" key="11">
    <source>
        <dbReference type="Proteomes" id="UP000738431"/>
    </source>
</evidence>
<dbReference type="InterPro" id="IPR050297">
    <property type="entry name" value="LipidA_mod_glycosyltrf_83"/>
</dbReference>
<evidence type="ECO:0000256" key="6">
    <source>
        <dbReference type="ARBA" id="ARBA00022989"/>
    </source>
</evidence>
<organism evidence="10 11">
    <name type="scientific">Actomonas aquatica</name>
    <dbReference type="NCBI Taxonomy" id="2866162"/>
    <lineage>
        <taxon>Bacteria</taxon>
        <taxon>Pseudomonadati</taxon>
        <taxon>Verrucomicrobiota</taxon>
        <taxon>Opitutia</taxon>
        <taxon>Opitutales</taxon>
        <taxon>Opitutaceae</taxon>
        <taxon>Actomonas</taxon>
    </lineage>
</organism>
<dbReference type="EMBL" id="CP139781">
    <property type="protein sequence ID" value="WRQ88505.1"/>
    <property type="molecule type" value="Genomic_DNA"/>
</dbReference>
<feature type="transmembrane region" description="Helical" evidence="8">
    <location>
        <begin position="344"/>
        <end position="363"/>
    </location>
</feature>
<feature type="transmembrane region" description="Helical" evidence="8">
    <location>
        <begin position="193"/>
        <end position="211"/>
    </location>
</feature>
<name>A0ABZ1CAU7_9BACT</name>
<feature type="transmembrane region" description="Helical" evidence="8">
    <location>
        <begin position="20"/>
        <end position="38"/>
    </location>
</feature>
<keyword evidence="11" id="KW-1185">Reference proteome</keyword>
<evidence type="ECO:0000256" key="4">
    <source>
        <dbReference type="ARBA" id="ARBA00022679"/>
    </source>
</evidence>
<keyword evidence="6 8" id="KW-1133">Transmembrane helix</keyword>
<feature type="transmembrane region" description="Helical" evidence="8">
    <location>
        <begin position="375"/>
        <end position="393"/>
    </location>
</feature>
<proteinExistence type="predicted"/>
<feature type="transmembrane region" description="Helical" evidence="8">
    <location>
        <begin position="284"/>
        <end position="304"/>
    </location>
</feature>
<evidence type="ECO:0000256" key="7">
    <source>
        <dbReference type="ARBA" id="ARBA00023136"/>
    </source>
</evidence>
<keyword evidence="3 10" id="KW-0328">Glycosyltransferase</keyword>
<dbReference type="InterPro" id="IPR038731">
    <property type="entry name" value="RgtA/B/C-like"/>
</dbReference>
<sequence length="1091" mass="119892">MSVSATTPAGSPGSPRPRVQWILLLGLVCFAFGLRVSFTDRIFYNLDEGVTFTLAQQILDGDVMYRDAADHRGPLVPYLKAAALLLLGDWNIIGTRLAFNALLGLFAYGLFSLARRLGEPRTGVAAALVFSILSFTLQGPPETMALHTEWFMEAFSLLGFLVFASTHAAARKRHGVLVGICFGLAALNKQPALLDYGVVLVISLLQCFVAAGTRRQRVAYLTATAIGVVLPFIAAWAYFAANGAGDAFRWYAWTYNTSIYVPEVPFAERLQGFRLPFKLLSEHAPLLGLATAVGIIGLLVYVFSPRNLPRAGGQSLPVLPWLILGWGAAGWISCLLSGRDFPHYALHMLPAICLASGWIFARAWTLLVSPPRRSWPLRLLAGVMLCYCLVNSVQHATIVHRYVTVPASPGIIVFPPLAKAYTAPSDRVFVWGFFPEIYGWMHRLPASRFSNTNFLTGMIPWTNVAPDVDTSYAIVPGAWDQLRDDLQPDPPRLIVATSARYYTKYPLVQQSWFRDWLPDHYAEVTSVDLQVFSARAFLRLQPIAASDIETARDAQLMPAPAIRFEDGPGEDAIIRVSAELSSRLEQDVLLLVEGHPIRHLRLPATDEPDRSIAFLIPLTELHGLGSDRITLRTTAVDAPELPINIATEAEVALLLNLNRAAFGGPPVLRWGNSVLSPLASTGDWSTAMATSSPTTPEWQLNGPGSLTFPLPAAAQRLSFRWDGAGAPLLRFTAANGDDIPALPLQDETGGQFSTILPSPRPARVTLAWSPTPDAPHARVSALLVDAVGPVLHLGDQAIHAIHSEIGVGGLPSPIDAQRWFMHAPARVHYLLRPGFTGVVMRYGFTDDTWQRPPEHPTTGAEFRIEHVSAAGQREVLFSRYMNPMYLEHDRGLQTVELPLTRRSDGELQFVIDEGQFNEKSGDWTMLADGRLLGPGPDITLPDDTNLTPLHGSFGQAEIIDTRTPEGWWDAHAPSRLIYSFPTRLAAVTIRFAFKPGAYENRVEPHVTDGIELVVERLSSGGEIEQLHRSAWNPHVEPQHRRRLEVTVPLPRADPGDQLIIRSTTGPNSDPELDWTLWGPFSGALRENSTTP</sequence>
<protein>
    <submittedName>
        <fullName evidence="10">Glycosyltransferase family 39 protein</fullName>
        <ecNumber evidence="10">2.4.-.-</ecNumber>
    </submittedName>
</protein>
<feature type="transmembrane region" description="Helical" evidence="8">
    <location>
        <begin position="316"/>
        <end position="338"/>
    </location>
</feature>
<evidence type="ECO:0000313" key="10">
    <source>
        <dbReference type="EMBL" id="WRQ88505.1"/>
    </source>
</evidence>
<accession>A0ABZ1CAU7</accession>
<gene>
    <name evidence="10" type="ORF">K1X11_003760</name>
</gene>
<evidence type="ECO:0000256" key="2">
    <source>
        <dbReference type="ARBA" id="ARBA00022475"/>
    </source>
</evidence>
<keyword evidence="7 8" id="KW-0472">Membrane</keyword>
<keyword evidence="4 10" id="KW-0808">Transferase</keyword>
<dbReference type="GO" id="GO:0016757">
    <property type="term" value="F:glycosyltransferase activity"/>
    <property type="evidence" value="ECO:0007669"/>
    <property type="project" value="UniProtKB-KW"/>
</dbReference>
<dbReference type="Pfam" id="PF13231">
    <property type="entry name" value="PMT_2"/>
    <property type="match status" value="1"/>
</dbReference>
<keyword evidence="5 8" id="KW-0812">Transmembrane</keyword>
<feature type="transmembrane region" description="Helical" evidence="8">
    <location>
        <begin position="218"/>
        <end position="239"/>
    </location>
</feature>
<dbReference type="PANTHER" id="PTHR33908">
    <property type="entry name" value="MANNOSYLTRANSFERASE YKCB-RELATED"/>
    <property type="match status" value="1"/>
</dbReference>
<dbReference type="PANTHER" id="PTHR33908:SF11">
    <property type="entry name" value="MEMBRANE PROTEIN"/>
    <property type="match status" value="1"/>
</dbReference>
<dbReference type="EC" id="2.4.-.-" evidence="10"/>
<feature type="transmembrane region" description="Helical" evidence="8">
    <location>
        <begin position="120"/>
        <end position="138"/>
    </location>
</feature>
<evidence type="ECO:0000256" key="5">
    <source>
        <dbReference type="ARBA" id="ARBA00022692"/>
    </source>
</evidence>
<evidence type="ECO:0000256" key="3">
    <source>
        <dbReference type="ARBA" id="ARBA00022676"/>
    </source>
</evidence>